<accession>A0ABV5AWP2</accession>
<dbReference type="RefSeq" id="WP_375356864.1">
    <property type="nucleotide sequence ID" value="NZ_JBHHMI010000018.1"/>
</dbReference>
<keyword evidence="1" id="KW-0472">Membrane</keyword>
<feature type="transmembrane region" description="Helical" evidence="1">
    <location>
        <begin position="12"/>
        <end position="32"/>
    </location>
</feature>
<protein>
    <recommendedName>
        <fullName evidence="4">ABC transporter permease</fullName>
    </recommendedName>
</protein>
<comment type="caution">
    <text evidence="2">The sequence shown here is derived from an EMBL/GenBank/DDBJ whole genome shotgun (WGS) entry which is preliminary data.</text>
</comment>
<organism evidence="2 3">
    <name type="scientific">Paenibacillus enshidis</name>
    <dbReference type="NCBI Taxonomy" id="1458439"/>
    <lineage>
        <taxon>Bacteria</taxon>
        <taxon>Bacillati</taxon>
        <taxon>Bacillota</taxon>
        <taxon>Bacilli</taxon>
        <taxon>Bacillales</taxon>
        <taxon>Paenibacillaceae</taxon>
        <taxon>Paenibacillus</taxon>
    </lineage>
</organism>
<keyword evidence="3" id="KW-1185">Reference proteome</keyword>
<reference evidence="2 3" key="1">
    <citation type="submission" date="2024-09" db="EMBL/GenBank/DDBJ databases">
        <title>Paenibacillus zeirhizospherea sp. nov., isolated from surface of the maize (Zea mays) roots in a horticulture field, Hungary.</title>
        <authorList>
            <person name="Marton D."/>
            <person name="Farkas M."/>
            <person name="Bedics A."/>
            <person name="Toth E."/>
            <person name="Tancsics A."/>
            <person name="Boka K."/>
            <person name="Maroti G."/>
            <person name="Kriszt B."/>
            <person name="Cserhati M."/>
        </authorList>
    </citation>
    <scope>NUCLEOTIDE SEQUENCE [LARGE SCALE GENOMIC DNA]</scope>
    <source>
        <strain evidence="2 3">KCTC 33519</strain>
    </source>
</reference>
<dbReference type="Proteomes" id="UP001580346">
    <property type="component" value="Unassembled WGS sequence"/>
</dbReference>
<name>A0ABV5AWP2_9BACL</name>
<evidence type="ECO:0008006" key="4">
    <source>
        <dbReference type="Google" id="ProtNLM"/>
    </source>
</evidence>
<dbReference type="EMBL" id="JBHHMI010000018">
    <property type="protein sequence ID" value="MFB5268626.1"/>
    <property type="molecule type" value="Genomic_DNA"/>
</dbReference>
<sequence length="46" mass="5200">MNNLLGALTSRFSIRNQIFFSILLMLIFGLFVQKHLVKGMTMGAVK</sequence>
<keyword evidence="1" id="KW-0812">Transmembrane</keyword>
<evidence type="ECO:0000313" key="2">
    <source>
        <dbReference type="EMBL" id="MFB5268626.1"/>
    </source>
</evidence>
<proteinExistence type="predicted"/>
<evidence type="ECO:0000313" key="3">
    <source>
        <dbReference type="Proteomes" id="UP001580346"/>
    </source>
</evidence>
<keyword evidence="1" id="KW-1133">Transmembrane helix</keyword>
<evidence type="ECO:0000256" key="1">
    <source>
        <dbReference type="SAM" id="Phobius"/>
    </source>
</evidence>
<gene>
    <name evidence="2" type="ORF">ACE41H_17835</name>
</gene>